<feature type="compositionally biased region" description="Polar residues" evidence="1">
    <location>
        <begin position="104"/>
        <end position="119"/>
    </location>
</feature>
<accession>A0A9Q3L4A2</accession>
<feature type="compositionally biased region" description="Basic and acidic residues" evidence="1">
    <location>
        <begin position="74"/>
        <end position="86"/>
    </location>
</feature>
<feature type="region of interest" description="Disordered" evidence="1">
    <location>
        <begin position="64"/>
        <end position="119"/>
    </location>
</feature>
<proteinExistence type="predicted"/>
<name>A0A9Q3L4A2_9BASI</name>
<reference evidence="2" key="1">
    <citation type="submission" date="2021-03" db="EMBL/GenBank/DDBJ databases">
        <title>Draft genome sequence of rust myrtle Austropuccinia psidii MF-1, a brazilian biotype.</title>
        <authorList>
            <person name="Quecine M.C."/>
            <person name="Pachon D.M.R."/>
            <person name="Bonatelli M.L."/>
            <person name="Correr F.H."/>
            <person name="Franceschini L.M."/>
            <person name="Leite T.F."/>
            <person name="Margarido G.R.A."/>
            <person name="Almeida C.A."/>
            <person name="Ferrarezi J.A."/>
            <person name="Labate C.A."/>
        </authorList>
    </citation>
    <scope>NUCLEOTIDE SEQUENCE</scope>
    <source>
        <strain evidence="2">MF-1</strain>
    </source>
</reference>
<dbReference type="OrthoDB" id="9996331at2759"/>
<keyword evidence="3" id="KW-1185">Reference proteome</keyword>
<feature type="non-terminal residue" evidence="2">
    <location>
        <position position="1"/>
    </location>
</feature>
<evidence type="ECO:0000313" key="2">
    <source>
        <dbReference type="EMBL" id="MBW0592347.1"/>
    </source>
</evidence>
<protein>
    <submittedName>
        <fullName evidence="2">Uncharacterized protein</fullName>
    </submittedName>
</protein>
<gene>
    <name evidence="2" type="ORF">O181_132062</name>
</gene>
<dbReference type="EMBL" id="AVOT02147902">
    <property type="protein sequence ID" value="MBW0592347.1"/>
    <property type="molecule type" value="Genomic_DNA"/>
</dbReference>
<evidence type="ECO:0000256" key="1">
    <source>
        <dbReference type="SAM" id="MobiDB-lite"/>
    </source>
</evidence>
<dbReference type="Proteomes" id="UP000765509">
    <property type="component" value="Unassembled WGS sequence"/>
</dbReference>
<evidence type="ECO:0000313" key="3">
    <source>
        <dbReference type="Proteomes" id="UP000765509"/>
    </source>
</evidence>
<organism evidence="2 3">
    <name type="scientific">Austropuccinia psidii MF-1</name>
    <dbReference type="NCBI Taxonomy" id="1389203"/>
    <lineage>
        <taxon>Eukaryota</taxon>
        <taxon>Fungi</taxon>
        <taxon>Dikarya</taxon>
        <taxon>Basidiomycota</taxon>
        <taxon>Pucciniomycotina</taxon>
        <taxon>Pucciniomycetes</taxon>
        <taxon>Pucciniales</taxon>
        <taxon>Sphaerophragmiaceae</taxon>
        <taxon>Austropuccinia</taxon>
    </lineage>
</organism>
<sequence>RDALTRYRSQGTYCWDATSRPTILSDFGFSWDTALDRLRYGQRLTVAQVTDLMTHTIQREIHKLEGRSGASLEEASREVEPREPRRQPLIGPPNPHGMGGTLCSDASTFGFSQRANDLN</sequence>
<comment type="caution">
    <text evidence="2">The sequence shown here is derived from an EMBL/GenBank/DDBJ whole genome shotgun (WGS) entry which is preliminary data.</text>
</comment>
<dbReference type="AlphaFoldDB" id="A0A9Q3L4A2"/>